<dbReference type="GO" id="GO:0016787">
    <property type="term" value="F:hydrolase activity"/>
    <property type="evidence" value="ECO:0007669"/>
    <property type="project" value="UniProtKB-KW"/>
</dbReference>
<sequence>MDPQLTARLPGPAIEISGSGRRATSWCGLVLPGSPPVPVRVHRPAGRPPAGLLVWAHGGSWQRGSAADWHDATAALAAWSGWTVISVDYRLAPRHRHPAAVQDVLTALGWARGQAAGRPLAVGGDSAGGTIAAGAALAARDRGLPLAAQVLAYPPFDPACAAPSYQRSPSAFPQAAALRRAWRTRLGDGPAVVRDADGTRLYATHWQAPTLAGLAPAVLAVGRDDPVHDDVEAYAHRLREDGVPVRLLRPPGAVHGDVLRPDRPLLHSLARALRELRPGSTSERTHDDDERSPCPA</sequence>
<dbReference type="PANTHER" id="PTHR48081:SF8">
    <property type="entry name" value="ALPHA_BETA HYDROLASE FOLD-3 DOMAIN-CONTAINING PROTEIN-RELATED"/>
    <property type="match status" value="1"/>
</dbReference>
<name>A0ABV5IY99_9ACTN</name>
<gene>
    <name evidence="4" type="ORF">ACFFV7_46605</name>
</gene>
<dbReference type="EMBL" id="JBHMEI010000078">
    <property type="protein sequence ID" value="MFB9208724.1"/>
    <property type="molecule type" value="Genomic_DNA"/>
</dbReference>
<dbReference type="Pfam" id="PF07859">
    <property type="entry name" value="Abhydrolase_3"/>
    <property type="match status" value="1"/>
</dbReference>
<keyword evidence="1 4" id="KW-0378">Hydrolase</keyword>
<evidence type="ECO:0000313" key="5">
    <source>
        <dbReference type="Proteomes" id="UP001589647"/>
    </source>
</evidence>
<dbReference type="RefSeq" id="WP_189647748.1">
    <property type="nucleotide sequence ID" value="NZ_BMRC01000005.1"/>
</dbReference>
<protein>
    <submittedName>
        <fullName evidence="4">Alpha/beta hydrolase</fullName>
    </submittedName>
</protein>
<dbReference type="Proteomes" id="UP001589647">
    <property type="component" value="Unassembled WGS sequence"/>
</dbReference>
<dbReference type="Gene3D" id="3.40.50.1820">
    <property type="entry name" value="alpha/beta hydrolase"/>
    <property type="match status" value="1"/>
</dbReference>
<dbReference type="InterPro" id="IPR029058">
    <property type="entry name" value="AB_hydrolase_fold"/>
</dbReference>
<dbReference type="SUPFAM" id="SSF53474">
    <property type="entry name" value="alpha/beta-Hydrolases"/>
    <property type="match status" value="1"/>
</dbReference>
<proteinExistence type="predicted"/>
<feature type="domain" description="Alpha/beta hydrolase fold-3" evidence="3">
    <location>
        <begin position="53"/>
        <end position="256"/>
    </location>
</feature>
<evidence type="ECO:0000313" key="4">
    <source>
        <dbReference type="EMBL" id="MFB9208724.1"/>
    </source>
</evidence>
<evidence type="ECO:0000256" key="2">
    <source>
        <dbReference type="SAM" id="MobiDB-lite"/>
    </source>
</evidence>
<dbReference type="PANTHER" id="PTHR48081">
    <property type="entry name" value="AB HYDROLASE SUPERFAMILY PROTEIN C4A8.06C"/>
    <property type="match status" value="1"/>
</dbReference>
<evidence type="ECO:0000259" key="3">
    <source>
        <dbReference type="Pfam" id="PF07859"/>
    </source>
</evidence>
<organism evidence="4 5">
    <name type="scientific">Nonomuraea spiralis</name>
    <dbReference type="NCBI Taxonomy" id="46182"/>
    <lineage>
        <taxon>Bacteria</taxon>
        <taxon>Bacillati</taxon>
        <taxon>Actinomycetota</taxon>
        <taxon>Actinomycetes</taxon>
        <taxon>Streptosporangiales</taxon>
        <taxon>Streptosporangiaceae</taxon>
        <taxon>Nonomuraea</taxon>
    </lineage>
</organism>
<reference evidence="4 5" key="1">
    <citation type="submission" date="2024-09" db="EMBL/GenBank/DDBJ databases">
        <authorList>
            <person name="Sun Q."/>
            <person name="Mori K."/>
        </authorList>
    </citation>
    <scope>NUCLEOTIDE SEQUENCE [LARGE SCALE GENOMIC DNA]</scope>
    <source>
        <strain evidence="4 5">CCM 3426</strain>
    </source>
</reference>
<accession>A0ABV5IY99</accession>
<comment type="caution">
    <text evidence="4">The sequence shown here is derived from an EMBL/GenBank/DDBJ whole genome shotgun (WGS) entry which is preliminary data.</text>
</comment>
<keyword evidence="5" id="KW-1185">Reference proteome</keyword>
<dbReference type="InterPro" id="IPR013094">
    <property type="entry name" value="AB_hydrolase_3"/>
</dbReference>
<evidence type="ECO:0000256" key="1">
    <source>
        <dbReference type="ARBA" id="ARBA00022801"/>
    </source>
</evidence>
<feature type="region of interest" description="Disordered" evidence="2">
    <location>
        <begin position="274"/>
        <end position="296"/>
    </location>
</feature>
<dbReference type="InterPro" id="IPR050300">
    <property type="entry name" value="GDXG_lipolytic_enzyme"/>
</dbReference>